<dbReference type="AlphaFoldDB" id="A0AAD5WGN9"/>
<comment type="caution">
    <text evidence="2">The sequence shown here is derived from an EMBL/GenBank/DDBJ whole genome shotgun (WGS) entry which is preliminary data.</text>
</comment>
<keyword evidence="1" id="KW-0812">Transmembrane</keyword>
<dbReference type="EMBL" id="JAHQIW010006340">
    <property type="protein sequence ID" value="KAJ1368888.1"/>
    <property type="molecule type" value="Genomic_DNA"/>
</dbReference>
<keyword evidence="1" id="KW-0472">Membrane</keyword>
<protein>
    <submittedName>
        <fullName evidence="2">Uncharacterized protein</fullName>
    </submittedName>
</protein>
<keyword evidence="1" id="KW-1133">Transmembrane helix</keyword>
<organism evidence="2 3">
    <name type="scientific">Parelaphostrongylus tenuis</name>
    <name type="common">Meningeal worm</name>
    <dbReference type="NCBI Taxonomy" id="148309"/>
    <lineage>
        <taxon>Eukaryota</taxon>
        <taxon>Metazoa</taxon>
        <taxon>Ecdysozoa</taxon>
        <taxon>Nematoda</taxon>
        <taxon>Chromadorea</taxon>
        <taxon>Rhabditida</taxon>
        <taxon>Rhabditina</taxon>
        <taxon>Rhabditomorpha</taxon>
        <taxon>Strongyloidea</taxon>
        <taxon>Metastrongylidae</taxon>
        <taxon>Parelaphostrongylus</taxon>
    </lineage>
</organism>
<name>A0AAD5WGN9_PARTN</name>
<dbReference type="Proteomes" id="UP001196413">
    <property type="component" value="Unassembled WGS sequence"/>
</dbReference>
<gene>
    <name evidence="2" type="ORF">KIN20_030242</name>
</gene>
<evidence type="ECO:0000256" key="1">
    <source>
        <dbReference type="SAM" id="Phobius"/>
    </source>
</evidence>
<evidence type="ECO:0000313" key="2">
    <source>
        <dbReference type="EMBL" id="KAJ1368888.1"/>
    </source>
</evidence>
<reference evidence="2" key="1">
    <citation type="submission" date="2021-06" db="EMBL/GenBank/DDBJ databases">
        <title>Parelaphostrongylus tenuis whole genome reference sequence.</title>
        <authorList>
            <person name="Garwood T.J."/>
            <person name="Larsen P.A."/>
            <person name="Fountain-Jones N.M."/>
            <person name="Garbe J.R."/>
            <person name="Macchietto M.G."/>
            <person name="Kania S.A."/>
            <person name="Gerhold R.W."/>
            <person name="Richards J.E."/>
            <person name="Wolf T.M."/>
        </authorList>
    </citation>
    <scope>NUCLEOTIDE SEQUENCE</scope>
    <source>
        <strain evidence="2">MNPRO001-30</strain>
        <tissue evidence="2">Meninges</tissue>
    </source>
</reference>
<accession>A0AAD5WGN9</accession>
<keyword evidence="3" id="KW-1185">Reference proteome</keyword>
<proteinExistence type="predicted"/>
<sequence length="89" mass="9566">MSCDTGFVLAISPTSLYSDGNGVDGEAAKLADVPLLKNSQRTVVHRPNLCRSACIVITTAFIGTTLLIIAIFFLYWRLSGGTIFCGILR</sequence>
<feature type="transmembrane region" description="Helical" evidence="1">
    <location>
        <begin position="53"/>
        <end position="76"/>
    </location>
</feature>
<evidence type="ECO:0000313" key="3">
    <source>
        <dbReference type="Proteomes" id="UP001196413"/>
    </source>
</evidence>